<dbReference type="CDD" id="cd00082">
    <property type="entry name" value="HisKA"/>
    <property type="match status" value="1"/>
</dbReference>
<dbReference type="SMART" id="SM00091">
    <property type="entry name" value="PAS"/>
    <property type="match status" value="3"/>
</dbReference>
<dbReference type="PROSITE" id="PS50112">
    <property type="entry name" value="PAS"/>
    <property type="match status" value="3"/>
</dbReference>
<dbReference type="CDD" id="cd00130">
    <property type="entry name" value="PAS"/>
    <property type="match status" value="3"/>
</dbReference>
<dbReference type="InterPro" id="IPR000014">
    <property type="entry name" value="PAS"/>
</dbReference>
<dbReference type="Gene3D" id="1.10.287.130">
    <property type="match status" value="1"/>
</dbReference>
<reference evidence="14" key="1">
    <citation type="journal article" date="2019" name="Int. J. Syst. Evol. Microbiol.">
        <title>The Global Catalogue of Microorganisms (GCM) 10K type strain sequencing project: providing services to taxonomists for standard genome sequencing and annotation.</title>
        <authorList>
            <consortium name="The Broad Institute Genomics Platform"/>
            <consortium name="The Broad Institute Genome Sequencing Center for Infectious Disease"/>
            <person name="Wu L."/>
            <person name="Ma J."/>
        </authorList>
    </citation>
    <scope>NUCLEOTIDE SEQUENCE [LARGE SCALE GENOMIC DNA]</scope>
    <source>
        <strain evidence="14">CCUG 36956</strain>
    </source>
</reference>
<feature type="domain" description="PAC" evidence="11">
    <location>
        <begin position="313"/>
        <end position="369"/>
    </location>
</feature>
<evidence type="ECO:0000256" key="1">
    <source>
        <dbReference type="ARBA" id="ARBA00000085"/>
    </source>
</evidence>
<comment type="subcellular location">
    <subcellularLocation>
        <location evidence="2">Membrane</location>
    </subcellularLocation>
</comment>
<dbReference type="InterPro" id="IPR029016">
    <property type="entry name" value="GAF-like_dom_sf"/>
</dbReference>
<dbReference type="SMART" id="SM00387">
    <property type="entry name" value="HATPase_c"/>
    <property type="match status" value="1"/>
</dbReference>
<dbReference type="InterPro" id="IPR004358">
    <property type="entry name" value="Sig_transdc_His_kin-like_C"/>
</dbReference>
<dbReference type="Gene3D" id="6.10.340.10">
    <property type="match status" value="1"/>
</dbReference>
<dbReference type="EC" id="2.7.13.3" evidence="3"/>
<dbReference type="SUPFAM" id="SSF47384">
    <property type="entry name" value="Homodimeric domain of signal transducing histidine kinase"/>
    <property type="match status" value="1"/>
</dbReference>
<dbReference type="SUPFAM" id="SSF55781">
    <property type="entry name" value="GAF domain-like"/>
    <property type="match status" value="1"/>
</dbReference>
<dbReference type="SMART" id="SM00304">
    <property type="entry name" value="HAMP"/>
    <property type="match status" value="1"/>
</dbReference>
<evidence type="ECO:0000313" key="13">
    <source>
        <dbReference type="EMBL" id="MFC7299295.1"/>
    </source>
</evidence>
<evidence type="ECO:0000256" key="4">
    <source>
        <dbReference type="ARBA" id="ARBA00022553"/>
    </source>
</evidence>
<evidence type="ECO:0000256" key="2">
    <source>
        <dbReference type="ARBA" id="ARBA00004370"/>
    </source>
</evidence>
<dbReference type="SMART" id="SM00065">
    <property type="entry name" value="GAF"/>
    <property type="match status" value="1"/>
</dbReference>
<feature type="domain" description="PAS" evidence="10">
    <location>
        <begin position="658"/>
        <end position="733"/>
    </location>
</feature>
<dbReference type="PROSITE" id="PS50109">
    <property type="entry name" value="HIS_KIN"/>
    <property type="match status" value="1"/>
</dbReference>
<dbReference type="PANTHER" id="PTHR43304">
    <property type="entry name" value="PHYTOCHROME-LIKE PROTEIN CPH1"/>
    <property type="match status" value="1"/>
</dbReference>
<feature type="domain" description="PAS" evidence="10">
    <location>
        <begin position="244"/>
        <end position="304"/>
    </location>
</feature>
<dbReference type="Pfam" id="PF02518">
    <property type="entry name" value="HATPase_c"/>
    <property type="match status" value="1"/>
</dbReference>
<feature type="domain" description="HAMP" evidence="12">
    <location>
        <begin position="169"/>
        <end position="221"/>
    </location>
</feature>
<dbReference type="InterPro" id="IPR003661">
    <property type="entry name" value="HisK_dim/P_dom"/>
</dbReference>
<dbReference type="PROSITE" id="PS50113">
    <property type="entry name" value="PAC"/>
    <property type="match status" value="1"/>
</dbReference>
<dbReference type="EMBL" id="JBHTCC010000003">
    <property type="protein sequence ID" value="MFC7299295.1"/>
    <property type="molecule type" value="Genomic_DNA"/>
</dbReference>
<evidence type="ECO:0000259" key="12">
    <source>
        <dbReference type="PROSITE" id="PS50885"/>
    </source>
</evidence>
<protein>
    <recommendedName>
        <fullName evidence="3">histidine kinase</fullName>
        <ecNumber evidence="3">2.7.13.3</ecNumber>
    </recommendedName>
</protein>
<dbReference type="InterPro" id="IPR003594">
    <property type="entry name" value="HATPase_dom"/>
</dbReference>
<dbReference type="SUPFAM" id="SSF55874">
    <property type="entry name" value="ATPase domain of HSP90 chaperone/DNA topoisomerase II/histidine kinase"/>
    <property type="match status" value="1"/>
</dbReference>
<dbReference type="InterPro" id="IPR003660">
    <property type="entry name" value="HAMP_dom"/>
</dbReference>
<dbReference type="InterPro" id="IPR000700">
    <property type="entry name" value="PAS-assoc_C"/>
</dbReference>
<sequence length="1083" mass="121682">MKKSVFNLRRSLVLAVAIAVLVPATAINGYYWFKSYDTEVNKNTLKLAEENALALADTMSEAVWNLKYDDASALADAAIWRNDDIVRIEVRDNKRTVFVSNQRRKRPGGFIAAADTNIYYRGQVAGSLRIEFAGTRMQQMMMTNLLQQLWLLALQIALSIVLILFFFESRLLRPLKRLYRDTQQLLDGEIGKEITPTRLDEISLLSQQLESIRKHLQKILGDKNQEQIGAIDRHTRIQSELHEREARFRVLVEQSPIAIIEWDEKLQVIEWNSAAERIFGYRRDLALGRQIRFLAPLDRRHLIEDIVLQSRSKPADTQIIQENLTADGRLITCEWRYAYIDEDDGSAGRLLSMAEDITEKRHAAEIQRLSEAKFAGAFRCNPDSVSIARLSDGAFIEVNTAFESILGFKRDEWLGKSALQLRIWADPEERAELFRQLERDNNVQDFSWSMRNKAGEIRNCLINATLFSVDNEMYVMAVIRDVTNQRLLEEQKAEADHALLRLAQGARDTTGETFFELLVSDLAAALRTDCALIGLRSAGDPQRLRALASYMHGKLVDSFEYVIADTPCACTLDTGISIFEHDIQATFPQDLMLVEQGWDSYAGAPLHDASGQVIGVLAVMHSKPLRNHDLIRSLLQVFSERASAELERKRAEEELRLSEQRFATIFHSTPIAMFVTQVSNDNIIKDVNSAFERLFWRSRESVVSKNTLGLQMYCNPDDRDLLLKELKTTGNLEKANEVWMYRGDGSKVLIQFSGHVFLLEGEQFGILACQDITEKRLIETEILEFNATLEDRVIERTEELQQANQELETTLEALNMAHEELVNSEKLAALGALVAGISHELNTPIGNSLMVASTLSDQTSTLLANYHDDQGIKRSALESYISDVDKAGDILVRNLHRAADLVNSFKQVAIDQTSSQRRIFSLEEITSEILLTLWPAIRKTPFTVEQSIPTDLLFDSYPGPLGQVLTNLINNALLHGLEGRTQGLVVVGARNVSNGWVEITVQDDGVGIPATNLTRIFDPFFTTKLGEGGSGLGLNITHNIVSGILGGRVRVQSAVGSGTTFTLTLPLVAPQRSNDDDALHPLT</sequence>
<evidence type="ECO:0000256" key="8">
    <source>
        <dbReference type="SAM" id="Phobius"/>
    </source>
</evidence>
<organism evidence="13 14">
    <name type="scientific">Herminiimonas aquatilis</name>
    <dbReference type="NCBI Taxonomy" id="345342"/>
    <lineage>
        <taxon>Bacteria</taxon>
        <taxon>Pseudomonadati</taxon>
        <taxon>Pseudomonadota</taxon>
        <taxon>Betaproteobacteria</taxon>
        <taxon>Burkholderiales</taxon>
        <taxon>Oxalobacteraceae</taxon>
        <taxon>Herminiimonas</taxon>
    </lineage>
</organism>
<dbReference type="Pfam" id="PF01590">
    <property type="entry name" value="GAF"/>
    <property type="match status" value="1"/>
</dbReference>
<comment type="catalytic activity">
    <reaction evidence="1">
        <text>ATP + protein L-histidine = ADP + protein N-phospho-L-histidine.</text>
        <dbReference type="EC" id="2.7.13.3"/>
    </reaction>
</comment>
<keyword evidence="4" id="KW-0597">Phosphoprotein</keyword>
<dbReference type="Pfam" id="PF08448">
    <property type="entry name" value="PAS_4"/>
    <property type="match status" value="1"/>
</dbReference>
<keyword evidence="5" id="KW-0808">Transferase</keyword>
<keyword evidence="8" id="KW-0812">Transmembrane</keyword>
<evidence type="ECO:0000256" key="3">
    <source>
        <dbReference type="ARBA" id="ARBA00012438"/>
    </source>
</evidence>
<keyword evidence="7" id="KW-0175">Coiled coil</keyword>
<dbReference type="Gene3D" id="3.30.565.10">
    <property type="entry name" value="Histidine kinase-like ATPase, C-terminal domain"/>
    <property type="match status" value="1"/>
</dbReference>
<dbReference type="InterPro" id="IPR052162">
    <property type="entry name" value="Sensor_kinase/Photoreceptor"/>
</dbReference>
<dbReference type="InterPro" id="IPR001610">
    <property type="entry name" value="PAC"/>
</dbReference>
<accession>A0ABW2J8N9</accession>
<keyword evidence="6" id="KW-0418">Kinase</keyword>
<evidence type="ECO:0000256" key="7">
    <source>
        <dbReference type="SAM" id="Coils"/>
    </source>
</evidence>
<dbReference type="InterPro" id="IPR005467">
    <property type="entry name" value="His_kinase_dom"/>
</dbReference>
<dbReference type="InterPro" id="IPR013656">
    <property type="entry name" value="PAS_4"/>
</dbReference>
<feature type="domain" description="Histidine kinase" evidence="9">
    <location>
        <begin position="836"/>
        <end position="1069"/>
    </location>
</feature>
<evidence type="ECO:0000256" key="5">
    <source>
        <dbReference type="ARBA" id="ARBA00022679"/>
    </source>
</evidence>
<proteinExistence type="predicted"/>
<dbReference type="Gene3D" id="3.30.450.40">
    <property type="match status" value="1"/>
</dbReference>
<keyword evidence="8" id="KW-1133">Transmembrane helix</keyword>
<dbReference type="InterPro" id="IPR036890">
    <property type="entry name" value="HATPase_C_sf"/>
</dbReference>
<dbReference type="RefSeq" id="WP_382235187.1">
    <property type="nucleotide sequence ID" value="NZ_JBHTCC010000003.1"/>
</dbReference>
<dbReference type="PANTHER" id="PTHR43304:SF1">
    <property type="entry name" value="PAC DOMAIN-CONTAINING PROTEIN"/>
    <property type="match status" value="1"/>
</dbReference>
<feature type="coiled-coil region" evidence="7">
    <location>
        <begin position="786"/>
        <end position="824"/>
    </location>
</feature>
<dbReference type="Pfam" id="PF13426">
    <property type="entry name" value="PAS_9"/>
    <property type="match status" value="2"/>
</dbReference>
<feature type="transmembrane region" description="Helical" evidence="8">
    <location>
        <begin position="149"/>
        <end position="167"/>
    </location>
</feature>
<dbReference type="SMART" id="SM00086">
    <property type="entry name" value="PAC"/>
    <property type="match status" value="3"/>
</dbReference>
<feature type="transmembrane region" description="Helical" evidence="8">
    <location>
        <begin position="12"/>
        <end position="33"/>
    </location>
</feature>
<evidence type="ECO:0000313" key="14">
    <source>
        <dbReference type="Proteomes" id="UP001596379"/>
    </source>
</evidence>
<dbReference type="PRINTS" id="PR00344">
    <property type="entry name" value="BCTRLSENSOR"/>
</dbReference>
<dbReference type="SUPFAM" id="SSF55785">
    <property type="entry name" value="PYP-like sensor domain (PAS domain)"/>
    <property type="match status" value="3"/>
</dbReference>
<keyword evidence="14" id="KW-1185">Reference proteome</keyword>
<evidence type="ECO:0000259" key="11">
    <source>
        <dbReference type="PROSITE" id="PS50113"/>
    </source>
</evidence>
<dbReference type="Gene3D" id="3.30.450.20">
    <property type="entry name" value="PAS domain"/>
    <property type="match status" value="3"/>
</dbReference>
<name>A0ABW2J8N9_9BURK</name>
<comment type="caution">
    <text evidence="13">The sequence shown here is derived from an EMBL/GenBank/DDBJ whole genome shotgun (WGS) entry which is preliminary data.</text>
</comment>
<dbReference type="InterPro" id="IPR003018">
    <property type="entry name" value="GAF"/>
</dbReference>
<evidence type="ECO:0000259" key="10">
    <source>
        <dbReference type="PROSITE" id="PS50112"/>
    </source>
</evidence>
<keyword evidence="8" id="KW-0472">Membrane</keyword>
<dbReference type="InterPro" id="IPR036097">
    <property type="entry name" value="HisK_dim/P_sf"/>
</dbReference>
<evidence type="ECO:0000259" key="9">
    <source>
        <dbReference type="PROSITE" id="PS50109"/>
    </source>
</evidence>
<gene>
    <name evidence="13" type="ORF">ACFQO0_12695</name>
</gene>
<feature type="coiled-coil region" evidence="7">
    <location>
        <begin position="634"/>
        <end position="661"/>
    </location>
</feature>
<dbReference type="PROSITE" id="PS50885">
    <property type="entry name" value="HAMP"/>
    <property type="match status" value="1"/>
</dbReference>
<dbReference type="NCBIfam" id="TIGR00229">
    <property type="entry name" value="sensory_box"/>
    <property type="match status" value="3"/>
</dbReference>
<feature type="domain" description="PAS" evidence="10">
    <location>
        <begin position="392"/>
        <end position="439"/>
    </location>
</feature>
<dbReference type="Proteomes" id="UP001596379">
    <property type="component" value="Unassembled WGS sequence"/>
</dbReference>
<dbReference type="InterPro" id="IPR035965">
    <property type="entry name" value="PAS-like_dom_sf"/>
</dbReference>
<evidence type="ECO:0000256" key="6">
    <source>
        <dbReference type="ARBA" id="ARBA00022777"/>
    </source>
</evidence>